<accession>A0A8T0D4R2</accession>
<name>A0A8T0D4R2_9TREM</name>
<keyword evidence="3" id="KW-1185">Reference proteome</keyword>
<dbReference type="SUPFAM" id="SSF48726">
    <property type="entry name" value="Immunoglobulin"/>
    <property type="match status" value="1"/>
</dbReference>
<dbReference type="OrthoDB" id="10468983at2759"/>
<dbReference type="InterPro" id="IPR013783">
    <property type="entry name" value="Ig-like_fold"/>
</dbReference>
<organism evidence="2 3">
    <name type="scientific">Paragonimus westermani</name>
    <dbReference type="NCBI Taxonomy" id="34504"/>
    <lineage>
        <taxon>Eukaryota</taxon>
        <taxon>Metazoa</taxon>
        <taxon>Spiralia</taxon>
        <taxon>Lophotrochozoa</taxon>
        <taxon>Platyhelminthes</taxon>
        <taxon>Trematoda</taxon>
        <taxon>Digenea</taxon>
        <taxon>Plagiorchiida</taxon>
        <taxon>Troglotremata</taxon>
        <taxon>Troglotrematidae</taxon>
        <taxon>Paragonimus</taxon>
    </lineage>
</organism>
<protein>
    <recommendedName>
        <fullName evidence="1">Ig-like domain-containing protein</fullName>
    </recommendedName>
</protein>
<dbReference type="Proteomes" id="UP000699462">
    <property type="component" value="Unassembled WGS sequence"/>
</dbReference>
<comment type="caution">
    <text evidence="2">The sequence shown here is derived from an EMBL/GenBank/DDBJ whole genome shotgun (WGS) entry which is preliminary data.</text>
</comment>
<dbReference type="Gene3D" id="2.60.40.10">
    <property type="entry name" value="Immunoglobulins"/>
    <property type="match status" value="1"/>
</dbReference>
<dbReference type="AlphaFoldDB" id="A0A8T0D4R2"/>
<feature type="domain" description="Ig-like" evidence="1">
    <location>
        <begin position="26"/>
        <end position="158"/>
    </location>
</feature>
<evidence type="ECO:0000259" key="1">
    <source>
        <dbReference type="PROSITE" id="PS50835"/>
    </source>
</evidence>
<evidence type="ECO:0000313" key="2">
    <source>
        <dbReference type="EMBL" id="KAF8562406.1"/>
    </source>
</evidence>
<sequence length="174" mass="19837">MNELAYTIPTRFWFTPLVDCNTLSPPSVVFINQPKDRIVPWQGRVELICRVNESHSTYTWLTTRFAPVDLHYYHGALQPLRRGNELLQPEVEVIESQWCRPYSDGRLVIIYPGAPGQLLPSGSTLSFRSPRSQWLEGTYRCKATVPGQGSLLSRPALVRLAGKTRVCIILWILQ</sequence>
<evidence type="ECO:0000313" key="3">
    <source>
        <dbReference type="Proteomes" id="UP000699462"/>
    </source>
</evidence>
<dbReference type="InterPro" id="IPR036179">
    <property type="entry name" value="Ig-like_dom_sf"/>
</dbReference>
<dbReference type="EMBL" id="JTDF01020554">
    <property type="protein sequence ID" value="KAF8562406.1"/>
    <property type="molecule type" value="Genomic_DNA"/>
</dbReference>
<dbReference type="InterPro" id="IPR007110">
    <property type="entry name" value="Ig-like_dom"/>
</dbReference>
<gene>
    <name evidence="2" type="ORF">P879_09349</name>
</gene>
<reference evidence="2 3" key="1">
    <citation type="submission" date="2019-07" db="EMBL/GenBank/DDBJ databases">
        <title>Annotation for the trematode Paragonimus westermani.</title>
        <authorList>
            <person name="Choi Y.-J."/>
        </authorList>
    </citation>
    <scope>NUCLEOTIDE SEQUENCE [LARGE SCALE GENOMIC DNA]</scope>
    <source>
        <strain evidence="2">180907_Pwestermani</strain>
    </source>
</reference>
<proteinExistence type="predicted"/>
<dbReference type="PROSITE" id="PS50835">
    <property type="entry name" value="IG_LIKE"/>
    <property type="match status" value="1"/>
</dbReference>